<evidence type="ECO:0000256" key="2">
    <source>
        <dbReference type="SAM" id="MobiDB-lite"/>
    </source>
</evidence>
<dbReference type="InParanoid" id="A0A2G5E9V7"/>
<evidence type="ECO:0000256" key="1">
    <source>
        <dbReference type="PIRSR" id="PIRSR605019-1"/>
    </source>
</evidence>
<gene>
    <name evidence="3" type="ORF">AQUCO_01000423v1</name>
</gene>
<dbReference type="GO" id="GO:0046872">
    <property type="term" value="F:metal ion binding"/>
    <property type="evidence" value="ECO:0007669"/>
    <property type="project" value="UniProtKB-KW"/>
</dbReference>
<dbReference type="Gene3D" id="1.10.340.30">
    <property type="entry name" value="Hypothetical protein, domain 2"/>
    <property type="match status" value="1"/>
</dbReference>
<accession>A0A2G5E9V7</accession>
<feature type="binding site" evidence="1">
    <location>
        <position position="309"/>
    </location>
    <ligand>
        <name>Zn(2+)</name>
        <dbReference type="ChEBI" id="CHEBI:29105"/>
    </ligand>
</feature>
<dbReference type="PANTHER" id="PTHR31116:SF25">
    <property type="entry name" value="DNA GLYCOSYLASE SUPERFAMILY PROTEIN"/>
    <property type="match status" value="1"/>
</dbReference>
<feature type="compositionally biased region" description="Low complexity" evidence="2">
    <location>
        <begin position="72"/>
        <end position="90"/>
    </location>
</feature>
<evidence type="ECO:0000313" key="3">
    <source>
        <dbReference type="EMBL" id="PIA52534.1"/>
    </source>
</evidence>
<proteinExistence type="predicted"/>
<feature type="region of interest" description="Disordered" evidence="2">
    <location>
        <begin position="1"/>
        <end position="30"/>
    </location>
</feature>
<dbReference type="GO" id="GO:0006284">
    <property type="term" value="P:base-excision repair"/>
    <property type="evidence" value="ECO:0007669"/>
    <property type="project" value="InterPro"/>
</dbReference>
<feature type="binding site" evidence="1">
    <location>
        <position position="136"/>
    </location>
    <ligand>
        <name>Zn(2+)</name>
        <dbReference type="ChEBI" id="CHEBI:29105"/>
    </ligand>
</feature>
<evidence type="ECO:0000313" key="4">
    <source>
        <dbReference type="Proteomes" id="UP000230069"/>
    </source>
</evidence>
<feature type="region of interest" description="Disordered" evidence="2">
    <location>
        <begin position="72"/>
        <end position="100"/>
    </location>
</feature>
<dbReference type="OrthoDB" id="3941538at2759"/>
<sequence>MSVVDEFKPLTEPDSETRQVLGPGGNRVRVSETERPNKKVLMKKKTINTTTTMMMMKNQQTRMLVNRLERNSNGSMNSSCCSDTSSNGSSVKIKNSRRKMVDSGVKSSGKVVLDEEVDDGQSQLLPPERPIVVKRCDWITPNSDPLYASFHDEEWGVPVHDDNKLFELLILSEALAELSWPAILHQRDVFRKLFDNFDPTSVAKFTEKKILALKASSKSMLSEPKLRAVVENAKQTLKVQQEFGSFNNYCWSFVNHKTIKNGHRYARQVPVKTPKAEVMSKDLMRRGFRCVGPTVVYSFMQVAGIVNDHLVTCFRYQECDSSVKRDTEVKIGETELAKALVATCISPV</sequence>
<keyword evidence="4" id="KW-1185">Reference proteome</keyword>
<dbReference type="STRING" id="218851.A0A2G5E9V7"/>
<reference evidence="3 4" key="1">
    <citation type="submission" date="2017-09" db="EMBL/GenBank/DDBJ databases">
        <title>WGS assembly of Aquilegia coerulea Goldsmith.</title>
        <authorList>
            <person name="Hodges S."/>
            <person name="Kramer E."/>
            <person name="Nordborg M."/>
            <person name="Tomkins J."/>
            <person name="Borevitz J."/>
            <person name="Derieg N."/>
            <person name="Yan J."/>
            <person name="Mihaltcheva S."/>
            <person name="Hayes R.D."/>
            <person name="Rokhsar D."/>
        </authorList>
    </citation>
    <scope>NUCLEOTIDE SEQUENCE [LARGE SCALE GENOMIC DNA]</scope>
    <source>
        <strain evidence="4">cv. Goldsmith</strain>
    </source>
</reference>
<dbReference type="EMBL" id="KZ305027">
    <property type="protein sequence ID" value="PIA52534.1"/>
    <property type="molecule type" value="Genomic_DNA"/>
</dbReference>
<keyword evidence="1" id="KW-0862">Zinc</keyword>
<feature type="binding site" evidence="1">
    <location>
        <position position="313"/>
    </location>
    <ligand>
        <name>Zn(2+)</name>
        <dbReference type="ChEBI" id="CHEBI:29105"/>
    </ligand>
</feature>
<dbReference type="InterPro" id="IPR011257">
    <property type="entry name" value="DNA_glycosylase"/>
</dbReference>
<dbReference type="Pfam" id="PF03352">
    <property type="entry name" value="Adenine_glyco"/>
    <property type="match status" value="1"/>
</dbReference>
<dbReference type="SUPFAM" id="SSF48150">
    <property type="entry name" value="DNA-glycosylase"/>
    <property type="match status" value="1"/>
</dbReference>
<organism evidence="3 4">
    <name type="scientific">Aquilegia coerulea</name>
    <name type="common">Rocky mountain columbine</name>
    <dbReference type="NCBI Taxonomy" id="218851"/>
    <lineage>
        <taxon>Eukaryota</taxon>
        <taxon>Viridiplantae</taxon>
        <taxon>Streptophyta</taxon>
        <taxon>Embryophyta</taxon>
        <taxon>Tracheophyta</taxon>
        <taxon>Spermatophyta</taxon>
        <taxon>Magnoliopsida</taxon>
        <taxon>Ranunculales</taxon>
        <taxon>Ranunculaceae</taxon>
        <taxon>Thalictroideae</taxon>
        <taxon>Aquilegia</taxon>
    </lineage>
</organism>
<dbReference type="Proteomes" id="UP000230069">
    <property type="component" value="Unassembled WGS sequence"/>
</dbReference>
<name>A0A2G5E9V7_AQUCA</name>
<feature type="compositionally biased region" description="Basic and acidic residues" evidence="2">
    <location>
        <begin position="1"/>
        <end position="17"/>
    </location>
</feature>
<protein>
    <submittedName>
        <fullName evidence="3">Uncharacterized protein</fullName>
    </submittedName>
</protein>
<feature type="binding site" evidence="1">
    <location>
        <position position="151"/>
    </location>
    <ligand>
        <name>Zn(2+)</name>
        <dbReference type="ChEBI" id="CHEBI:29105"/>
    </ligand>
</feature>
<dbReference type="FunCoup" id="A0A2G5E9V7">
    <property type="interactions" value="5"/>
</dbReference>
<dbReference type="AlphaFoldDB" id="A0A2G5E9V7"/>
<dbReference type="GO" id="GO:0008725">
    <property type="term" value="F:DNA-3-methyladenine glycosylase activity"/>
    <property type="evidence" value="ECO:0007669"/>
    <property type="project" value="InterPro"/>
</dbReference>
<dbReference type="InterPro" id="IPR005019">
    <property type="entry name" value="Adenine_glyco"/>
</dbReference>
<dbReference type="PANTHER" id="PTHR31116">
    <property type="entry name" value="OS04G0501200 PROTEIN"/>
    <property type="match status" value="1"/>
</dbReference>
<keyword evidence="1" id="KW-0479">Metal-binding</keyword>